<dbReference type="EnsemblPlants" id="AVESA.00010b.r2.1DG0136950.1">
    <property type="protein sequence ID" value="AVESA.00010b.r2.1DG0136950.1.CDS.1"/>
    <property type="gene ID" value="AVESA.00010b.r2.1DG0136950"/>
</dbReference>
<organism evidence="1 2">
    <name type="scientific">Avena sativa</name>
    <name type="common">Oat</name>
    <dbReference type="NCBI Taxonomy" id="4498"/>
    <lineage>
        <taxon>Eukaryota</taxon>
        <taxon>Viridiplantae</taxon>
        <taxon>Streptophyta</taxon>
        <taxon>Embryophyta</taxon>
        <taxon>Tracheophyta</taxon>
        <taxon>Spermatophyta</taxon>
        <taxon>Magnoliopsida</taxon>
        <taxon>Liliopsida</taxon>
        <taxon>Poales</taxon>
        <taxon>Poaceae</taxon>
        <taxon>BOP clade</taxon>
        <taxon>Pooideae</taxon>
        <taxon>Poodae</taxon>
        <taxon>Poeae</taxon>
        <taxon>Poeae Chloroplast Group 1 (Aveneae type)</taxon>
        <taxon>Aveninae</taxon>
        <taxon>Avena</taxon>
    </lineage>
</organism>
<evidence type="ECO:0000313" key="2">
    <source>
        <dbReference type="Proteomes" id="UP001732700"/>
    </source>
</evidence>
<sequence>MRFGSLDEAWEFWIAYGGRAGFDVRKRNKHVSKFDGEVTSCKFICSNEGFWKKRITLDHAPKRMRAKTRTNCKARMILSLDRVAKNYEIIEIQLEHNHCLQLPQTCHLMPSQRKISKVQSFEIEAADDSRIMPKSALELACRLVGGPFNLGYTCRDQKNHLRTKRQRELAYGQAGSMLKYFHDKIIDNPSFQYDLQLDCEEHITNIFWADAKMFLDYAHFGDVVTFDTTFGTNKEYRPFGVFLGLNQFRKTTIFGAALLFDETFDSFKWLFETFLATHNGRQPRTIYTDQDVAMGKAIGEVFTESYHGLCTFHIMQNAIKHLCPLKGEEKDGGNDEGKGEDEEEESHIITGFSECMYGYEDKEEFKEAFDNIRLKAHKQTWLDSIYKLKEKWAECYMRDVFSLGVRSTQLSESFNNSLKNHLKSDFHIVRFLKHFERTVEVKRTEELQSEYEARKNIPRIKMNTPMLVLASKEYTPIIFDSFQGEYERSMAPCTRVLDGNHKFAVAIASLHGDLKYEEERIVIGDPLTKSASCSCGMFNRTGILCGQSKFLI</sequence>
<proteinExistence type="predicted"/>
<accession>A0ACD5TVT3</accession>
<keyword evidence="2" id="KW-1185">Reference proteome</keyword>
<reference evidence="1" key="1">
    <citation type="submission" date="2021-05" db="EMBL/GenBank/DDBJ databases">
        <authorList>
            <person name="Scholz U."/>
            <person name="Mascher M."/>
            <person name="Fiebig A."/>
        </authorList>
    </citation>
    <scope>NUCLEOTIDE SEQUENCE [LARGE SCALE GENOMIC DNA]</scope>
</reference>
<dbReference type="Proteomes" id="UP001732700">
    <property type="component" value="Chromosome 1D"/>
</dbReference>
<name>A0ACD5TVT3_AVESA</name>
<evidence type="ECO:0000313" key="1">
    <source>
        <dbReference type="EnsemblPlants" id="AVESA.00010b.r2.1DG0136950.1.CDS.1"/>
    </source>
</evidence>
<protein>
    <submittedName>
        <fullName evidence="1">Uncharacterized protein</fullName>
    </submittedName>
</protein>
<reference evidence="1" key="2">
    <citation type="submission" date="2025-09" db="UniProtKB">
        <authorList>
            <consortium name="EnsemblPlants"/>
        </authorList>
    </citation>
    <scope>IDENTIFICATION</scope>
</reference>